<dbReference type="GO" id="GO:0051607">
    <property type="term" value="P:defense response to virus"/>
    <property type="evidence" value="ECO:0007669"/>
    <property type="project" value="UniProtKB-KW"/>
</dbReference>
<gene>
    <name evidence="11" type="ORF">VAZ01S_031_00140</name>
</gene>
<accession>U3A739</accession>
<organism evidence="11 12">
    <name type="scientific">Vibrio azureus NBRC 104587</name>
    <dbReference type="NCBI Taxonomy" id="1219077"/>
    <lineage>
        <taxon>Bacteria</taxon>
        <taxon>Pseudomonadati</taxon>
        <taxon>Pseudomonadota</taxon>
        <taxon>Gammaproteobacteria</taxon>
        <taxon>Vibrionales</taxon>
        <taxon>Vibrionaceae</taxon>
        <taxon>Vibrio</taxon>
    </lineage>
</organism>
<comment type="similarity">
    <text evidence="8">Belongs to the bacterial reverse transcriptase family.</text>
</comment>
<keyword evidence="12" id="KW-1185">Reference proteome</keyword>
<dbReference type="eggNOG" id="COG3344">
    <property type="taxonomic scope" value="Bacteria"/>
</dbReference>
<dbReference type="Pfam" id="PF00078">
    <property type="entry name" value="RVT_1"/>
    <property type="match status" value="1"/>
</dbReference>
<dbReference type="EMBL" id="BATL01000031">
    <property type="protein sequence ID" value="GAD75801.1"/>
    <property type="molecule type" value="Genomic_DNA"/>
</dbReference>
<dbReference type="NCBIfam" id="NF038233">
    <property type="entry name" value="retron_St85_RT"/>
    <property type="match status" value="1"/>
</dbReference>
<keyword evidence="7" id="KW-0051">Antiviral defense</keyword>
<evidence type="ECO:0000256" key="2">
    <source>
        <dbReference type="ARBA" id="ARBA00022679"/>
    </source>
</evidence>
<reference evidence="11 12" key="1">
    <citation type="submission" date="2013-09" db="EMBL/GenBank/DDBJ databases">
        <title>Whole genome shotgun sequence of Vibrio azureus NBRC 104587.</title>
        <authorList>
            <person name="Isaki S."/>
            <person name="Hosoyama A."/>
            <person name="Numata M."/>
            <person name="Hashimoto M."/>
            <person name="Hosoyama Y."/>
            <person name="Tsuchikane K."/>
            <person name="Noguchi M."/>
            <person name="Hirakata S."/>
            <person name="Ichikawa N."/>
            <person name="Ohji S."/>
            <person name="Yamazoe A."/>
            <person name="Fujita N."/>
        </authorList>
    </citation>
    <scope>NUCLEOTIDE SEQUENCE [LARGE SCALE GENOMIC DNA]</scope>
    <source>
        <strain evidence="11 12">NBRC 104587</strain>
    </source>
</reference>
<dbReference type="STRING" id="1219077.VAZ01S_031_00140"/>
<evidence type="ECO:0000256" key="5">
    <source>
        <dbReference type="ARBA" id="ARBA00022842"/>
    </source>
</evidence>
<dbReference type="OrthoDB" id="7055795at2"/>
<evidence type="ECO:0000256" key="8">
    <source>
        <dbReference type="ARBA" id="ARBA00034120"/>
    </source>
</evidence>
<dbReference type="PRINTS" id="PR00866">
    <property type="entry name" value="RNADNAPOLMS"/>
</dbReference>
<comment type="catalytic activity">
    <reaction evidence="9">
        <text>DNA(n) + a 2'-deoxyribonucleoside 5'-triphosphate = DNA(n+1) + diphosphate</text>
        <dbReference type="Rhea" id="RHEA:22508"/>
        <dbReference type="Rhea" id="RHEA-COMP:17339"/>
        <dbReference type="Rhea" id="RHEA-COMP:17340"/>
        <dbReference type="ChEBI" id="CHEBI:33019"/>
        <dbReference type="ChEBI" id="CHEBI:61560"/>
        <dbReference type="ChEBI" id="CHEBI:173112"/>
        <dbReference type="EC" id="2.7.7.49"/>
    </reaction>
</comment>
<evidence type="ECO:0000256" key="1">
    <source>
        <dbReference type="ARBA" id="ARBA00012493"/>
    </source>
</evidence>
<evidence type="ECO:0000256" key="7">
    <source>
        <dbReference type="ARBA" id="ARBA00023118"/>
    </source>
</evidence>
<evidence type="ECO:0000313" key="11">
    <source>
        <dbReference type="EMBL" id="GAD75801.1"/>
    </source>
</evidence>
<dbReference type="GO" id="GO:0046872">
    <property type="term" value="F:metal ion binding"/>
    <property type="evidence" value="ECO:0007669"/>
    <property type="project" value="UniProtKB-KW"/>
</dbReference>
<keyword evidence="6 11" id="KW-0695">RNA-directed DNA polymerase</keyword>
<protein>
    <recommendedName>
        <fullName evidence="1">RNA-directed DNA polymerase</fullName>
        <ecNumber evidence="1">2.7.7.49</ecNumber>
    </recommendedName>
</protein>
<dbReference type="InterPro" id="IPR051083">
    <property type="entry name" value="GrpII_Intron_Splice-Mob/Def"/>
</dbReference>
<dbReference type="InterPro" id="IPR000123">
    <property type="entry name" value="Reverse_transcriptase_msDNA"/>
</dbReference>
<dbReference type="RefSeq" id="WP_021709557.1">
    <property type="nucleotide sequence ID" value="NZ_BAOB01000129.1"/>
</dbReference>
<sequence length="434" mass="49271">MTKSIKQLALEIEKAGSPEAYVKQQMQKQGFTVTRKNVADLSKKELSAYKQALKKEASEKHKLQQEAWQGYKAYNIVHLGDDIYWNDQDVCDKFDCDDRHVRMQENAIPDFKNPQALAAWLGVSMPQLRGLTYHRECAESIKYRHFTIEKRSGGMRSIWAPNHELKQVQRQILDEILSSLLVHDASHGFMQGRSIFSNALRHTDAKIVVKMDLKDFFPTISFKRVKGLFRKAGYQEQIATLLALLCTEAPRKIIERDGKKYFIALGERCLPQGAPTSPAISNVVCLRLDRRLQGLAESLGYRYTRYADDLTFSQLNDCKKPMSIGALKAAIKNIIESEGFVLHTEKTRITYPHRSQQVTGLVVNGKGLPRVPRKTKRHLRAAIHNLQQGKPLQDGESLEQLKGYAAFIAMSDPKTGQEMLAKLNECQLSLPEST</sequence>
<dbReference type="PANTHER" id="PTHR34047:SF7">
    <property type="entry name" value="RNA-DIRECTED DNA POLYMERASE"/>
    <property type="match status" value="1"/>
</dbReference>
<keyword evidence="2" id="KW-0808">Transferase</keyword>
<keyword evidence="5" id="KW-0460">Magnesium</keyword>
<evidence type="ECO:0000256" key="3">
    <source>
        <dbReference type="ARBA" id="ARBA00022695"/>
    </source>
</evidence>
<evidence type="ECO:0000256" key="9">
    <source>
        <dbReference type="ARBA" id="ARBA00048173"/>
    </source>
</evidence>
<dbReference type="PROSITE" id="PS50878">
    <property type="entry name" value="RT_POL"/>
    <property type="match status" value="1"/>
</dbReference>
<feature type="domain" description="Reverse transcriptase" evidence="10">
    <location>
        <begin position="129"/>
        <end position="363"/>
    </location>
</feature>
<keyword evidence="4" id="KW-0479">Metal-binding</keyword>
<dbReference type="EC" id="2.7.7.49" evidence="1"/>
<name>U3A739_9VIBR</name>
<evidence type="ECO:0000256" key="4">
    <source>
        <dbReference type="ARBA" id="ARBA00022723"/>
    </source>
</evidence>
<dbReference type="GO" id="GO:0003964">
    <property type="term" value="F:RNA-directed DNA polymerase activity"/>
    <property type="evidence" value="ECO:0007669"/>
    <property type="project" value="UniProtKB-KW"/>
</dbReference>
<evidence type="ECO:0000259" key="10">
    <source>
        <dbReference type="PROSITE" id="PS50878"/>
    </source>
</evidence>
<proteinExistence type="inferred from homology"/>
<evidence type="ECO:0000313" key="12">
    <source>
        <dbReference type="Proteomes" id="UP000016567"/>
    </source>
</evidence>
<dbReference type="Proteomes" id="UP000016567">
    <property type="component" value="Unassembled WGS sequence"/>
</dbReference>
<dbReference type="SUPFAM" id="SSF56672">
    <property type="entry name" value="DNA/RNA polymerases"/>
    <property type="match status" value="1"/>
</dbReference>
<evidence type="ECO:0000256" key="6">
    <source>
        <dbReference type="ARBA" id="ARBA00022918"/>
    </source>
</evidence>
<dbReference type="AlphaFoldDB" id="U3A739"/>
<dbReference type="InterPro" id="IPR000477">
    <property type="entry name" value="RT_dom"/>
</dbReference>
<dbReference type="GO" id="GO:0003723">
    <property type="term" value="F:RNA binding"/>
    <property type="evidence" value="ECO:0007669"/>
    <property type="project" value="InterPro"/>
</dbReference>
<keyword evidence="3" id="KW-0548">Nucleotidyltransferase</keyword>
<dbReference type="CDD" id="cd03487">
    <property type="entry name" value="RT_Bac_retron_II"/>
    <property type="match status" value="1"/>
</dbReference>
<dbReference type="PANTHER" id="PTHR34047">
    <property type="entry name" value="NUCLEAR INTRON MATURASE 1, MITOCHONDRIAL-RELATED"/>
    <property type="match status" value="1"/>
</dbReference>
<comment type="caution">
    <text evidence="11">The sequence shown here is derived from an EMBL/GenBank/DDBJ whole genome shotgun (WGS) entry which is preliminary data.</text>
</comment>
<dbReference type="InterPro" id="IPR043502">
    <property type="entry name" value="DNA/RNA_pol_sf"/>
</dbReference>